<evidence type="ECO:0000313" key="2">
    <source>
        <dbReference type="EMBL" id="VEP11221.1"/>
    </source>
</evidence>
<dbReference type="NCBIfam" id="TIGR01444">
    <property type="entry name" value="fkbM_fam"/>
    <property type="match status" value="1"/>
</dbReference>
<dbReference type="EMBL" id="CAACVJ010000001">
    <property type="protein sequence ID" value="VEP11221.1"/>
    <property type="molecule type" value="Genomic_DNA"/>
</dbReference>
<accession>A0A563VIK4</accession>
<dbReference type="Gene3D" id="3.40.50.150">
    <property type="entry name" value="Vaccinia Virus protein VP39"/>
    <property type="match status" value="1"/>
</dbReference>
<dbReference type="PANTHER" id="PTHR34203">
    <property type="entry name" value="METHYLTRANSFERASE, FKBM FAMILY PROTEIN"/>
    <property type="match status" value="1"/>
</dbReference>
<dbReference type="Pfam" id="PF05050">
    <property type="entry name" value="Methyltransf_21"/>
    <property type="match status" value="1"/>
</dbReference>
<sequence>MHVETCCQALLDQILLAIDKEKTGICIDVGVGTFAFYCERFARLGFQTIAVEPLPSQKLRKVCQSHQIHLIECCLSDTNDIQKLHIGTFAGFSNRNFSSLDPNWFGASNNTKPVQSMTLPNLLDRLAAPKITCLKLDIEGWESVVIKQLPELPDSLLPKVIMFEYGGGANRQSRKAGWSSQFVSATKECLSVLKDWGYGFSVIIDFAPDAKELIFDLQASDLNLNTIFQANSIYGNIICCRHFRYEEAEISKICASYYDGLLSRLVKALLSNVSN</sequence>
<dbReference type="PANTHER" id="PTHR34203:SF15">
    <property type="entry name" value="SLL1173 PROTEIN"/>
    <property type="match status" value="1"/>
</dbReference>
<reference evidence="2 3" key="1">
    <citation type="submission" date="2019-01" db="EMBL/GenBank/DDBJ databases">
        <authorList>
            <person name="Brito A."/>
        </authorList>
    </citation>
    <scope>NUCLEOTIDE SEQUENCE [LARGE SCALE GENOMIC DNA]</scope>
    <source>
        <strain evidence="2">1</strain>
    </source>
</reference>
<dbReference type="SUPFAM" id="SSF53335">
    <property type="entry name" value="S-adenosyl-L-methionine-dependent methyltransferases"/>
    <property type="match status" value="1"/>
</dbReference>
<dbReference type="Proteomes" id="UP000320055">
    <property type="component" value="Unassembled WGS sequence"/>
</dbReference>
<gene>
    <name evidence="2" type="ORF">H1P_10006</name>
</gene>
<dbReference type="InterPro" id="IPR029063">
    <property type="entry name" value="SAM-dependent_MTases_sf"/>
</dbReference>
<dbReference type="AlphaFoldDB" id="A0A563VIK4"/>
<dbReference type="RefSeq" id="WP_144862871.1">
    <property type="nucleotide sequence ID" value="NZ_LR213766.1"/>
</dbReference>
<protein>
    <recommendedName>
        <fullName evidence="1">Methyltransferase FkbM domain-containing protein</fullName>
    </recommendedName>
</protein>
<evidence type="ECO:0000313" key="3">
    <source>
        <dbReference type="Proteomes" id="UP000320055"/>
    </source>
</evidence>
<name>A0A563VIK4_9CYAN</name>
<organism evidence="2 3">
    <name type="scientific">Hyella patelloides LEGE 07179</name>
    <dbReference type="NCBI Taxonomy" id="945734"/>
    <lineage>
        <taxon>Bacteria</taxon>
        <taxon>Bacillati</taxon>
        <taxon>Cyanobacteriota</taxon>
        <taxon>Cyanophyceae</taxon>
        <taxon>Pleurocapsales</taxon>
        <taxon>Hyellaceae</taxon>
        <taxon>Hyella</taxon>
    </lineage>
</organism>
<evidence type="ECO:0000259" key="1">
    <source>
        <dbReference type="Pfam" id="PF05050"/>
    </source>
</evidence>
<dbReference type="InterPro" id="IPR006342">
    <property type="entry name" value="FkbM_mtfrase"/>
</dbReference>
<feature type="domain" description="Methyltransferase FkbM" evidence="1">
    <location>
        <begin position="34"/>
        <end position="198"/>
    </location>
</feature>
<dbReference type="InterPro" id="IPR052514">
    <property type="entry name" value="SAM-dependent_MTase"/>
</dbReference>
<keyword evidence="3" id="KW-1185">Reference proteome</keyword>
<proteinExistence type="predicted"/>
<dbReference type="OrthoDB" id="420478at2"/>